<evidence type="ECO:0000256" key="4">
    <source>
        <dbReference type="ARBA" id="ARBA00022692"/>
    </source>
</evidence>
<feature type="transmembrane region" description="Helical" evidence="7">
    <location>
        <begin position="154"/>
        <end position="174"/>
    </location>
</feature>
<feature type="transmembrane region" description="Helical" evidence="7">
    <location>
        <begin position="55"/>
        <end position="82"/>
    </location>
</feature>
<evidence type="ECO:0000256" key="5">
    <source>
        <dbReference type="ARBA" id="ARBA00022989"/>
    </source>
</evidence>
<proteinExistence type="inferred from homology"/>
<evidence type="ECO:0000256" key="6">
    <source>
        <dbReference type="ARBA" id="ARBA00023136"/>
    </source>
</evidence>
<dbReference type="EMBL" id="RQEP01000005">
    <property type="protein sequence ID" value="TGK07596.1"/>
    <property type="molecule type" value="Genomic_DNA"/>
</dbReference>
<dbReference type="Pfam" id="PF09335">
    <property type="entry name" value="VTT_dom"/>
    <property type="match status" value="1"/>
</dbReference>
<comment type="similarity">
    <text evidence="2 7">Belongs to the DedA family.</text>
</comment>
<dbReference type="OrthoDB" id="9813426at2"/>
<sequence length="217" mass="24314">METIKFVLDFFLHLEQHLDALILAYGTWIYLILFLIIFCETGLVVTPILPGDSLLFALGAFAARGSLDLGTILILLVIAAILGDTVNYSIGNLAGDKILSKEKIPFLNKQHLEKAHRFYEQYGGKTIIIARFIPIIRTFAPFVAGIGKMTYGKFILYNIVGGVLWILVFTLGGYKFGNLEFVQRNFKIVILAIIIISVMPAIIEFIRESRKAKRSQS</sequence>
<dbReference type="InterPro" id="IPR058127">
    <property type="entry name" value="DedA"/>
</dbReference>
<dbReference type="Proteomes" id="UP000297453">
    <property type="component" value="Unassembled WGS sequence"/>
</dbReference>
<evidence type="ECO:0000256" key="3">
    <source>
        <dbReference type="ARBA" id="ARBA00022475"/>
    </source>
</evidence>
<evidence type="ECO:0000256" key="1">
    <source>
        <dbReference type="ARBA" id="ARBA00004651"/>
    </source>
</evidence>
<reference evidence="9" key="1">
    <citation type="journal article" date="2019" name="PLoS Negl. Trop. Dis.">
        <title>Revisiting the worldwide diversity of Leptospira species in the environment.</title>
        <authorList>
            <person name="Vincent A.T."/>
            <person name="Schiettekatte O."/>
            <person name="Bourhy P."/>
            <person name="Veyrier F.J."/>
            <person name="Picardeau M."/>
        </authorList>
    </citation>
    <scope>NUCLEOTIDE SEQUENCE [LARGE SCALE GENOMIC DNA]</scope>
    <source>
        <strain evidence="9">SSS9</strain>
    </source>
</reference>
<dbReference type="InterPro" id="IPR032818">
    <property type="entry name" value="DedA-like"/>
</dbReference>
<name>A0A4R9G7J4_9LEPT</name>
<dbReference type="NCBIfam" id="NF008102">
    <property type="entry name" value="PRK10847.1"/>
    <property type="match status" value="1"/>
</dbReference>
<dbReference type="PANTHER" id="PTHR30353">
    <property type="entry name" value="INNER MEMBRANE PROTEIN DEDA-RELATED"/>
    <property type="match status" value="1"/>
</dbReference>
<evidence type="ECO:0000256" key="7">
    <source>
        <dbReference type="RuleBase" id="RU367016"/>
    </source>
</evidence>
<evidence type="ECO:0000313" key="10">
    <source>
        <dbReference type="Proteomes" id="UP000297453"/>
    </source>
</evidence>
<keyword evidence="10" id="KW-1185">Reference proteome</keyword>
<dbReference type="AlphaFoldDB" id="A0A4R9G7J4"/>
<dbReference type="GO" id="GO:0005886">
    <property type="term" value="C:plasma membrane"/>
    <property type="evidence" value="ECO:0007669"/>
    <property type="project" value="UniProtKB-SubCell"/>
</dbReference>
<dbReference type="PANTHER" id="PTHR30353:SF0">
    <property type="entry name" value="TRANSMEMBRANE PROTEIN"/>
    <property type="match status" value="1"/>
</dbReference>
<keyword evidence="5 7" id="KW-1133">Transmembrane helix</keyword>
<accession>A0A4R9G7J4</accession>
<dbReference type="RefSeq" id="WP_135585606.1">
    <property type="nucleotide sequence ID" value="NZ_RQEP01000005.1"/>
</dbReference>
<comment type="subcellular location">
    <subcellularLocation>
        <location evidence="1 7">Cell membrane</location>
        <topology evidence="1 7">Multi-pass membrane protein</topology>
    </subcellularLocation>
</comment>
<keyword evidence="3 7" id="KW-1003">Cell membrane</keyword>
<protein>
    <submittedName>
        <fullName evidence="9">DedA family protein</fullName>
    </submittedName>
</protein>
<feature type="domain" description="VTT" evidence="8">
    <location>
        <begin position="49"/>
        <end position="174"/>
    </location>
</feature>
<evidence type="ECO:0000256" key="2">
    <source>
        <dbReference type="ARBA" id="ARBA00010792"/>
    </source>
</evidence>
<comment type="caution">
    <text evidence="9">The sequence shown here is derived from an EMBL/GenBank/DDBJ whole genome shotgun (WGS) entry which is preliminary data.</text>
</comment>
<feature type="transmembrane region" description="Helical" evidence="7">
    <location>
        <begin position="20"/>
        <end position="43"/>
    </location>
</feature>
<gene>
    <name evidence="9" type="ORF">EHO59_05715</name>
</gene>
<keyword evidence="4 7" id="KW-0812">Transmembrane</keyword>
<evidence type="ECO:0000259" key="8">
    <source>
        <dbReference type="Pfam" id="PF09335"/>
    </source>
</evidence>
<feature type="transmembrane region" description="Helical" evidence="7">
    <location>
        <begin position="186"/>
        <end position="206"/>
    </location>
</feature>
<organism evidence="9 10">
    <name type="scientific">Leptospira semungkisensis</name>
    <dbReference type="NCBI Taxonomy" id="2484985"/>
    <lineage>
        <taxon>Bacteria</taxon>
        <taxon>Pseudomonadati</taxon>
        <taxon>Spirochaetota</taxon>
        <taxon>Spirochaetia</taxon>
        <taxon>Leptospirales</taxon>
        <taxon>Leptospiraceae</taxon>
        <taxon>Leptospira</taxon>
    </lineage>
</organism>
<evidence type="ECO:0000313" key="9">
    <source>
        <dbReference type="EMBL" id="TGK07596.1"/>
    </source>
</evidence>
<dbReference type="InterPro" id="IPR032816">
    <property type="entry name" value="VTT_dom"/>
</dbReference>
<keyword evidence="6 7" id="KW-0472">Membrane</keyword>